<feature type="transmembrane region" description="Helical" evidence="1">
    <location>
        <begin position="124"/>
        <end position="147"/>
    </location>
</feature>
<feature type="transmembrane region" description="Helical" evidence="1">
    <location>
        <begin position="38"/>
        <end position="55"/>
    </location>
</feature>
<dbReference type="EMBL" id="JAHUZE010000002">
    <property type="protein sequence ID" value="MBV7379343.1"/>
    <property type="molecule type" value="Genomic_DNA"/>
</dbReference>
<protein>
    <submittedName>
        <fullName evidence="2">Disulfide bond formation protein B</fullName>
    </submittedName>
</protein>
<comment type="caution">
    <text evidence="2">The sequence shown here is derived from an EMBL/GenBank/DDBJ whole genome shotgun (WGS) entry which is preliminary data.</text>
</comment>
<dbReference type="InterPro" id="IPR003752">
    <property type="entry name" value="DiS_bond_form_DsbB/BdbC"/>
</dbReference>
<gene>
    <name evidence="2" type="ORF">KJP28_10420</name>
</gene>
<feature type="transmembrane region" description="Helical" evidence="1">
    <location>
        <begin position="60"/>
        <end position="80"/>
    </location>
</feature>
<reference evidence="2 3" key="1">
    <citation type="submission" date="2021-05" db="EMBL/GenBank/DDBJ databases">
        <title>Culturable bacteria isolated from Daya Bay.</title>
        <authorList>
            <person name="Zheng W."/>
            <person name="Yu S."/>
            <person name="Huang Y."/>
        </authorList>
    </citation>
    <scope>NUCLEOTIDE SEQUENCE [LARGE SCALE GENOMIC DNA]</scope>
    <source>
        <strain evidence="2 3">DP4N28-5</strain>
    </source>
</reference>
<dbReference type="Pfam" id="PF02600">
    <property type="entry name" value="DsbB"/>
    <property type="match status" value="1"/>
</dbReference>
<dbReference type="Proteomes" id="UP000756530">
    <property type="component" value="Unassembled WGS sequence"/>
</dbReference>
<accession>A0ABS6T268</accession>
<keyword evidence="1" id="KW-1133">Transmembrane helix</keyword>
<evidence type="ECO:0000313" key="2">
    <source>
        <dbReference type="EMBL" id="MBV7379343.1"/>
    </source>
</evidence>
<keyword evidence="1" id="KW-0472">Membrane</keyword>
<dbReference type="InterPro" id="IPR024199">
    <property type="entry name" value="Uncharacterised_DsbB"/>
</dbReference>
<evidence type="ECO:0000256" key="1">
    <source>
        <dbReference type="SAM" id="Phobius"/>
    </source>
</evidence>
<organism evidence="2 3">
    <name type="scientific">Maritimibacter dapengensis</name>
    <dbReference type="NCBI Taxonomy" id="2836868"/>
    <lineage>
        <taxon>Bacteria</taxon>
        <taxon>Pseudomonadati</taxon>
        <taxon>Pseudomonadota</taxon>
        <taxon>Alphaproteobacteria</taxon>
        <taxon>Rhodobacterales</taxon>
        <taxon>Roseobacteraceae</taxon>
        <taxon>Maritimibacter</taxon>
    </lineage>
</organism>
<keyword evidence="3" id="KW-1185">Reference proteome</keyword>
<evidence type="ECO:0000313" key="3">
    <source>
        <dbReference type="Proteomes" id="UP000756530"/>
    </source>
</evidence>
<keyword evidence="1" id="KW-0812">Transmembrane</keyword>
<dbReference type="RefSeq" id="WP_218392857.1">
    <property type="nucleotide sequence ID" value="NZ_JAHUZE010000002.1"/>
</dbReference>
<sequence>MSWKTLVLIALGGSAALLAGAFIFQALGYAPCKMCYWQRYPHAAAVLIGGLALGLSQKWLAWLGALAAAVTSGIGVYHSGVERDLWEGPSSCTGSGTTGLSTDELLDQIMNAPLVRCDEIPWEMFGVTMANLNALFSAGLVVVWIMAARASRT</sequence>
<name>A0ABS6T268_9RHOB</name>
<dbReference type="PIRSF" id="PIRSF033913">
    <property type="entry name" value="S-S_format_DsbB"/>
    <property type="match status" value="1"/>
</dbReference>
<proteinExistence type="predicted"/>